<sequence>MESVFNYVGQFVSLGVNALQNGLNYEPRDEYEDMETEQDEETEEEMMVDECVCTSQDPPHGSRMCPKLVGNKEKKPSRTGMSRCEEIEEGQRESKRRREEERKRKEEKGKRKEERKRRRGQDGMGEEDHILSQDSESEHEDVLQFTENEQNALSNQEIIQNRKFIMTKVKEKFVAKFNGRETIYDISLAKDVIGMRWEDALVQIYFILEECIKKATEGLHPEDKIRIYIDQDHFETPIVIHLRSISSLTANDIMAEIEKVLQSKMDLRLNSSFQLQIATLKVPRGGGRSKLMKDAVDQKKSLICIRNKDSLCLARSILVAKAYFDVQNCDSSATVDDKMKLIKYREKIRKIKNFQTSEAEKLQSRVGLPMSHQCSFDDIKKFERELNVQIVVVNEEENYACQTYGFAFEKKIYVLYRKGDHFDAITKIHAFLSKSYFCEKCLCGYNDKKLHKCLRTSCDICFSPTCAFETVIECGDCNRICKSLSCYEAHKKKGFNVKSKKETPSTCDSVYKCLQCNVLAKDCEIPRKDHSCDFTFCRNCKEQVPRDHECFQLSTKPHAVSSNYIFFDFECNQESGTHHVNYVVAQKTCDKCINRVLNNDNMFCPSCGEREKHFKNDEEFCKWAFSKEHRNYTLVAHNCKAYDGYFLLKYLLERKVKPEIIFRGGKILYMHVKVFNIRVIDSLNFIPSALSKLPSIFGLEELKKGYFPHLFNVNENQDYEGEIPDPNFYCVDQMNEKDRAAFLAWHKSKKENGYIFNFKEEMKDYCKSDVDILRRCCLEFRSLMINLTQSKIERSSKKSSPVAVDPFQYVTISSVCMAVYKFKFLKENTIGLLPFSGLTSRDRFSKISIVWLKWLMNLSVKANQPINIEHGENGRERRIGKYKVDGYCETNKTAYEFLGCFYHGCKFCFPDANKVNPKTNTSFGMLRDKVSEKENYLKEKGLNYCCIWECDFRKQLESNEELCNFFSELDVQERLEPRDAFMGGRTNAIKLKHVCNENERIHYVDFCSLYPYVQKYCQFPVGYPTIITENFGDVTNYFGIIKCKVLPPRKLFHPVLGYKCNGTLRFPLCRTCSDSDFQGVCEHGTEDRSLTGTWTSIELQKAVSKGYEILKMYEVFHFDECAKYCPETNEDGLFTEYVNTFLKIKAEASGYPSWVKSEKDKSDYVKLFHDKEGIELDPNNIKFNPGLRALAKLMLNSFWGRFGMKGDYNQTSILFEASQLWQKLADESIVPKDFHLFDDDCLVLEYCNKKEYTSPTKDANIFIAVFTTAHARLKLYEELERLGERVLYFDTDSIIYVTDVTKQEYVPVTGDFLGDLTNEVTCKETKCRNKNCTSEHFITQFVSAGPKNYAFLTDNGFHCCKIRGFTLNYENAKTLNFHVMDRMLGRYPEHRDQVYIRNKSKITRCKKRIKIFNREEHKKYEINYVKRVIRDDKTTVPYGY</sequence>
<protein>
    <recommendedName>
        <fullName evidence="2">DNA-directed DNA polymerase</fullName>
        <ecNumber evidence="2">2.7.7.7</ecNumber>
    </recommendedName>
</protein>
<keyword evidence="4" id="KW-0548">Nucleotidyltransferase</keyword>
<keyword evidence="7" id="KW-0238">DNA-binding</keyword>
<dbReference type="InterPro" id="IPR023211">
    <property type="entry name" value="DNA_pol_palm_dom_sf"/>
</dbReference>
<keyword evidence="3" id="KW-0808">Transferase</keyword>
<comment type="similarity">
    <text evidence="1">Belongs to the DNA polymerase type-B family.</text>
</comment>
<dbReference type="EC" id="2.7.7.7" evidence="2"/>
<dbReference type="InterPro" id="IPR043502">
    <property type="entry name" value="DNA/RNA_pol_sf"/>
</dbReference>
<feature type="compositionally biased region" description="Acidic residues" evidence="9">
    <location>
        <begin position="29"/>
        <end position="48"/>
    </location>
</feature>
<dbReference type="InterPro" id="IPR011335">
    <property type="entry name" value="Restrct_endonuc-II-like"/>
</dbReference>
<organism evidence="11 12">
    <name type="scientific">Pinctada imbricata</name>
    <name type="common">Atlantic pearl-oyster</name>
    <name type="synonym">Pinctada martensii</name>
    <dbReference type="NCBI Taxonomy" id="66713"/>
    <lineage>
        <taxon>Eukaryota</taxon>
        <taxon>Metazoa</taxon>
        <taxon>Spiralia</taxon>
        <taxon>Lophotrochozoa</taxon>
        <taxon>Mollusca</taxon>
        <taxon>Bivalvia</taxon>
        <taxon>Autobranchia</taxon>
        <taxon>Pteriomorphia</taxon>
        <taxon>Pterioida</taxon>
        <taxon>Pterioidea</taxon>
        <taxon>Pteriidae</taxon>
        <taxon>Pinctada</taxon>
    </lineage>
</organism>
<dbReference type="InterPro" id="IPR036397">
    <property type="entry name" value="RNaseH_sf"/>
</dbReference>
<dbReference type="Gene3D" id="3.30.420.10">
    <property type="entry name" value="Ribonuclease H-like superfamily/Ribonuclease H"/>
    <property type="match status" value="1"/>
</dbReference>
<reference evidence="11" key="1">
    <citation type="submission" date="2019-08" db="EMBL/GenBank/DDBJ databases">
        <title>The improved chromosome-level genome for the pearl oyster Pinctada fucata martensii using PacBio sequencing and Hi-C.</title>
        <authorList>
            <person name="Zheng Z."/>
        </authorList>
    </citation>
    <scope>NUCLEOTIDE SEQUENCE</scope>
    <source>
        <strain evidence="11">ZZ-2019</strain>
        <tissue evidence="11">Adductor muscle</tissue>
    </source>
</reference>
<dbReference type="SUPFAM" id="SSF56672">
    <property type="entry name" value="DNA/RNA polymerases"/>
    <property type="match status" value="1"/>
</dbReference>
<dbReference type="Pfam" id="PF03175">
    <property type="entry name" value="DNA_pol_B_2"/>
    <property type="match status" value="2"/>
</dbReference>
<dbReference type="Gene3D" id="3.40.960.10">
    <property type="entry name" value="VSR Endonuclease"/>
    <property type="match status" value="1"/>
</dbReference>
<name>A0AA89BVA1_PINIB</name>
<dbReference type="SUPFAM" id="SSF53098">
    <property type="entry name" value="Ribonuclease H-like"/>
    <property type="match status" value="1"/>
</dbReference>
<evidence type="ECO:0000256" key="8">
    <source>
        <dbReference type="ARBA" id="ARBA00049244"/>
    </source>
</evidence>
<dbReference type="GO" id="GO:0006281">
    <property type="term" value="P:DNA repair"/>
    <property type="evidence" value="ECO:0007669"/>
    <property type="project" value="UniProtKB-ARBA"/>
</dbReference>
<evidence type="ECO:0000256" key="3">
    <source>
        <dbReference type="ARBA" id="ARBA00022679"/>
    </source>
</evidence>
<dbReference type="InterPro" id="IPR012337">
    <property type="entry name" value="RNaseH-like_sf"/>
</dbReference>
<dbReference type="Gene3D" id="3.90.1600.10">
    <property type="entry name" value="Palm domain of DNA polymerase"/>
    <property type="match status" value="1"/>
</dbReference>
<dbReference type="GO" id="GO:0000166">
    <property type="term" value="F:nucleotide binding"/>
    <property type="evidence" value="ECO:0007669"/>
    <property type="project" value="InterPro"/>
</dbReference>
<evidence type="ECO:0000259" key="10">
    <source>
        <dbReference type="Pfam" id="PF03175"/>
    </source>
</evidence>
<evidence type="ECO:0000256" key="5">
    <source>
        <dbReference type="ARBA" id="ARBA00022705"/>
    </source>
</evidence>
<keyword evidence="5" id="KW-0235">DNA replication</keyword>
<keyword evidence="6" id="KW-0239">DNA-directed DNA polymerase</keyword>
<evidence type="ECO:0000256" key="6">
    <source>
        <dbReference type="ARBA" id="ARBA00022932"/>
    </source>
</evidence>
<dbReference type="PANTHER" id="PTHR33568:SF3">
    <property type="entry name" value="DNA-DIRECTED DNA POLYMERASE"/>
    <property type="match status" value="1"/>
</dbReference>
<dbReference type="Proteomes" id="UP001186944">
    <property type="component" value="Unassembled WGS sequence"/>
</dbReference>
<feature type="domain" description="DNA-directed DNA polymerase family B mitochondria/virus" evidence="10">
    <location>
        <begin position="629"/>
        <end position="829"/>
    </location>
</feature>
<dbReference type="EMBL" id="VSWD01000007">
    <property type="protein sequence ID" value="KAK3097393.1"/>
    <property type="molecule type" value="Genomic_DNA"/>
</dbReference>
<feature type="compositionally biased region" description="Basic and acidic residues" evidence="9">
    <location>
        <begin position="83"/>
        <end position="112"/>
    </location>
</feature>
<evidence type="ECO:0000313" key="12">
    <source>
        <dbReference type="Proteomes" id="UP001186944"/>
    </source>
</evidence>
<accession>A0AA89BVA1</accession>
<dbReference type="PANTHER" id="PTHR33568">
    <property type="entry name" value="DNA POLYMERASE"/>
    <property type="match status" value="1"/>
</dbReference>
<feature type="domain" description="DNA-directed DNA polymerase family B mitochondria/virus" evidence="10">
    <location>
        <begin position="971"/>
        <end position="1278"/>
    </location>
</feature>
<dbReference type="SUPFAM" id="SSF52980">
    <property type="entry name" value="Restriction endonuclease-like"/>
    <property type="match status" value="1"/>
</dbReference>
<keyword evidence="12" id="KW-1185">Reference proteome</keyword>
<gene>
    <name evidence="11" type="ORF">FSP39_009228</name>
</gene>
<dbReference type="GO" id="GO:0003887">
    <property type="term" value="F:DNA-directed DNA polymerase activity"/>
    <property type="evidence" value="ECO:0007669"/>
    <property type="project" value="UniProtKB-KW"/>
</dbReference>
<dbReference type="GO" id="GO:0006260">
    <property type="term" value="P:DNA replication"/>
    <property type="evidence" value="ECO:0007669"/>
    <property type="project" value="UniProtKB-KW"/>
</dbReference>
<evidence type="ECO:0000256" key="4">
    <source>
        <dbReference type="ARBA" id="ARBA00022695"/>
    </source>
</evidence>
<evidence type="ECO:0000256" key="7">
    <source>
        <dbReference type="ARBA" id="ARBA00023125"/>
    </source>
</evidence>
<feature type="region of interest" description="Disordered" evidence="9">
    <location>
        <begin position="25"/>
        <end position="143"/>
    </location>
</feature>
<comment type="caution">
    <text evidence="11">The sequence shown here is derived from an EMBL/GenBank/DDBJ whole genome shotgun (WGS) entry which is preliminary data.</text>
</comment>
<comment type="catalytic activity">
    <reaction evidence="8">
        <text>DNA(n) + a 2'-deoxyribonucleoside 5'-triphosphate = DNA(n+1) + diphosphate</text>
        <dbReference type="Rhea" id="RHEA:22508"/>
        <dbReference type="Rhea" id="RHEA-COMP:17339"/>
        <dbReference type="Rhea" id="RHEA-COMP:17340"/>
        <dbReference type="ChEBI" id="CHEBI:33019"/>
        <dbReference type="ChEBI" id="CHEBI:61560"/>
        <dbReference type="ChEBI" id="CHEBI:173112"/>
        <dbReference type="EC" id="2.7.7.7"/>
    </reaction>
</comment>
<evidence type="ECO:0000256" key="9">
    <source>
        <dbReference type="SAM" id="MobiDB-lite"/>
    </source>
</evidence>
<dbReference type="InterPro" id="IPR004868">
    <property type="entry name" value="DNA-dir_DNA_pol_B_mt/vir"/>
</dbReference>
<dbReference type="Gene3D" id="1.10.287.690">
    <property type="entry name" value="Helix hairpin bin"/>
    <property type="match status" value="1"/>
</dbReference>
<evidence type="ECO:0000256" key="2">
    <source>
        <dbReference type="ARBA" id="ARBA00012417"/>
    </source>
</evidence>
<dbReference type="GO" id="GO:0003677">
    <property type="term" value="F:DNA binding"/>
    <property type="evidence" value="ECO:0007669"/>
    <property type="project" value="UniProtKB-KW"/>
</dbReference>
<proteinExistence type="inferred from homology"/>
<evidence type="ECO:0000313" key="11">
    <source>
        <dbReference type="EMBL" id="KAK3097393.1"/>
    </source>
</evidence>
<evidence type="ECO:0000256" key="1">
    <source>
        <dbReference type="ARBA" id="ARBA00005755"/>
    </source>
</evidence>